<proteinExistence type="predicted"/>
<keyword evidence="1" id="KW-0808">Transferase</keyword>
<keyword evidence="1" id="KW-0489">Methyltransferase</keyword>
<name>A0A6P2JQ75_9BURK</name>
<dbReference type="InterPro" id="IPR029063">
    <property type="entry name" value="SAM-dependent_MTases_sf"/>
</dbReference>
<dbReference type="GO" id="GO:0008168">
    <property type="term" value="F:methyltransferase activity"/>
    <property type="evidence" value="ECO:0007669"/>
    <property type="project" value="UniProtKB-KW"/>
</dbReference>
<protein>
    <submittedName>
        <fullName evidence="1">SAM-dependent methyltransferase</fullName>
    </submittedName>
</protein>
<dbReference type="Gene3D" id="3.40.50.150">
    <property type="entry name" value="Vaccinia Virus protein VP39"/>
    <property type="match status" value="1"/>
</dbReference>
<dbReference type="EMBL" id="CABVQC010000010">
    <property type="protein sequence ID" value="VWB45014.1"/>
    <property type="molecule type" value="Genomic_DNA"/>
</dbReference>
<sequence length="65" mass="7142">MTDRLASRVVKQHCTLGALVNLLIGSGFTLTHRDERGPTQAQVDALPALDEERDRPMMALVAAQR</sequence>
<dbReference type="AlphaFoldDB" id="A0A6P2JQ75"/>
<evidence type="ECO:0000313" key="1">
    <source>
        <dbReference type="EMBL" id="VWB45014.1"/>
    </source>
</evidence>
<accession>A0A6P2JQ75</accession>
<dbReference type="GO" id="GO:0032259">
    <property type="term" value="P:methylation"/>
    <property type="evidence" value="ECO:0007669"/>
    <property type="project" value="UniProtKB-KW"/>
</dbReference>
<dbReference type="Proteomes" id="UP000494261">
    <property type="component" value="Unassembled WGS sequence"/>
</dbReference>
<reference evidence="1 2" key="1">
    <citation type="submission" date="2019-09" db="EMBL/GenBank/DDBJ databases">
        <authorList>
            <person name="Depoorter E."/>
        </authorList>
    </citation>
    <scope>NUCLEOTIDE SEQUENCE [LARGE SCALE GENOMIC DNA]</scope>
    <source>
        <strain evidence="1">LMG 13014</strain>
    </source>
</reference>
<organism evidence="1 2">
    <name type="scientific">Burkholderia aenigmatica</name>
    <dbReference type="NCBI Taxonomy" id="2015348"/>
    <lineage>
        <taxon>Bacteria</taxon>
        <taxon>Pseudomonadati</taxon>
        <taxon>Pseudomonadota</taxon>
        <taxon>Betaproteobacteria</taxon>
        <taxon>Burkholderiales</taxon>
        <taxon>Burkholderiaceae</taxon>
        <taxon>Burkholderia</taxon>
        <taxon>Burkholderia cepacia complex</taxon>
    </lineage>
</organism>
<evidence type="ECO:0000313" key="2">
    <source>
        <dbReference type="Proteomes" id="UP000494261"/>
    </source>
</evidence>
<dbReference type="RefSeq" id="WP_235995896.1">
    <property type="nucleotide sequence ID" value="NZ_CABVQC010000010.1"/>
</dbReference>
<gene>
    <name evidence="1" type="ORF">BLA13014_01905</name>
</gene>